<comment type="caution">
    <text evidence="1">The sequence shown here is derived from an EMBL/GenBank/DDBJ whole genome shotgun (WGS) entry which is preliminary data.</text>
</comment>
<dbReference type="AlphaFoldDB" id="A0A9D1DSK3"/>
<organism evidence="1 2">
    <name type="scientific">Candidatus Gallacutalibacter pullicola</name>
    <dbReference type="NCBI Taxonomy" id="2840830"/>
    <lineage>
        <taxon>Bacteria</taxon>
        <taxon>Bacillati</taxon>
        <taxon>Bacillota</taxon>
        <taxon>Clostridia</taxon>
        <taxon>Eubacteriales</taxon>
        <taxon>Candidatus Gallacutalibacter</taxon>
    </lineage>
</organism>
<dbReference type="InterPro" id="IPR012334">
    <property type="entry name" value="Pectin_lyas_fold"/>
</dbReference>
<dbReference type="InterPro" id="IPR022208">
    <property type="entry name" value="DUF3737"/>
</dbReference>
<dbReference type="InterPro" id="IPR011050">
    <property type="entry name" value="Pectin_lyase_fold/virulence"/>
</dbReference>
<name>A0A9D1DSK3_9FIRM</name>
<proteinExistence type="predicted"/>
<reference evidence="1" key="1">
    <citation type="submission" date="2020-10" db="EMBL/GenBank/DDBJ databases">
        <authorList>
            <person name="Gilroy R."/>
        </authorList>
    </citation>
    <scope>NUCLEOTIDE SEQUENCE</scope>
    <source>
        <strain evidence="1">ChiSjej1B19-7085</strain>
    </source>
</reference>
<dbReference type="EMBL" id="DVHF01000145">
    <property type="protein sequence ID" value="HIR58235.1"/>
    <property type="molecule type" value="Genomic_DNA"/>
</dbReference>
<protein>
    <submittedName>
        <fullName evidence="1">DUF3737 family protein</fullName>
    </submittedName>
</protein>
<evidence type="ECO:0000313" key="2">
    <source>
        <dbReference type="Proteomes" id="UP000886785"/>
    </source>
</evidence>
<dbReference type="SUPFAM" id="SSF51126">
    <property type="entry name" value="Pectin lyase-like"/>
    <property type="match status" value="1"/>
</dbReference>
<evidence type="ECO:0000313" key="1">
    <source>
        <dbReference type="EMBL" id="HIR58235.1"/>
    </source>
</evidence>
<sequence>MRTQIQNQQFDEERALYHLQHTDVIGCQFAGPADGESALKEARDVTVRDCGFSLRYPLWHVDGFRLQNSRMDEKTRAALWYSRNGEITSCTLGGIKCLRECHDITISQCCIQSPEFGWKCSGIQISHSRIEAEYLLLECRDLKADGLHMFGKYSFQYTENVHIVNSVLNTKDAFWHSKNVVVEDSEVRGEYLGWFSDGLTLINCKIIGTQPLCYCKNLRLINCTMEGTDLSFEYSDVTADIVGDILSVKNPKSGTITADSVGEIIRENPVMECTGKVILRQA</sequence>
<accession>A0A9D1DSK3</accession>
<dbReference type="Pfam" id="PF12541">
    <property type="entry name" value="DUF3737"/>
    <property type="match status" value="1"/>
</dbReference>
<gene>
    <name evidence="1" type="ORF">IAA54_11295</name>
</gene>
<dbReference type="Proteomes" id="UP000886785">
    <property type="component" value="Unassembled WGS sequence"/>
</dbReference>
<dbReference type="Gene3D" id="2.160.20.10">
    <property type="entry name" value="Single-stranded right-handed beta-helix, Pectin lyase-like"/>
    <property type="match status" value="1"/>
</dbReference>
<reference evidence="1" key="2">
    <citation type="journal article" date="2021" name="PeerJ">
        <title>Extensive microbial diversity within the chicken gut microbiome revealed by metagenomics and culture.</title>
        <authorList>
            <person name="Gilroy R."/>
            <person name="Ravi A."/>
            <person name="Getino M."/>
            <person name="Pursley I."/>
            <person name="Horton D.L."/>
            <person name="Alikhan N.F."/>
            <person name="Baker D."/>
            <person name="Gharbi K."/>
            <person name="Hall N."/>
            <person name="Watson M."/>
            <person name="Adriaenssens E.M."/>
            <person name="Foster-Nyarko E."/>
            <person name="Jarju S."/>
            <person name="Secka A."/>
            <person name="Antonio M."/>
            <person name="Oren A."/>
            <person name="Chaudhuri R.R."/>
            <person name="La Ragione R."/>
            <person name="Hildebrand F."/>
            <person name="Pallen M.J."/>
        </authorList>
    </citation>
    <scope>NUCLEOTIDE SEQUENCE</scope>
    <source>
        <strain evidence="1">ChiSjej1B19-7085</strain>
    </source>
</reference>